<evidence type="ECO:0000256" key="1">
    <source>
        <dbReference type="ARBA" id="ARBA00004953"/>
    </source>
</evidence>
<dbReference type="PANTHER" id="PTHR43182:SF1">
    <property type="entry name" value="COBALT-PRECORRIN-7 C(5)-METHYLTRANSFERASE"/>
    <property type="match status" value="1"/>
</dbReference>
<dbReference type="InterPro" id="IPR019012">
    <property type="entry name" value="RNA_cap_Gua-N2-MeTrfase"/>
</dbReference>
<dbReference type="RefSeq" id="WP_216517543.1">
    <property type="nucleotide sequence ID" value="NZ_JAHLPM010000003.1"/>
</dbReference>
<organism evidence="6 7">
    <name type="scientific">Tissierella simiarum</name>
    <dbReference type="NCBI Taxonomy" id="2841534"/>
    <lineage>
        <taxon>Bacteria</taxon>
        <taxon>Bacillati</taxon>
        <taxon>Bacillota</taxon>
        <taxon>Tissierellia</taxon>
        <taxon>Tissierellales</taxon>
        <taxon>Tissierellaceae</taxon>
        <taxon>Tissierella</taxon>
    </lineage>
</organism>
<keyword evidence="4" id="KW-0808">Transferase</keyword>
<name>A0ABS6E3G6_9FIRM</name>
<dbReference type="PANTHER" id="PTHR43182">
    <property type="entry name" value="COBALT-PRECORRIN-6B C(15)-METHYLTRANSFERASE (DECARBOXYLATING)"/>
    <property type="match status" value="1"/>
</dbReference>
<dbReference type="EMBL" id="JAHLPM010000003">
    <property type="protein sequence ID" value="MBU5437443.1"/>
    <property type="molecule type" value="Genomic_DNA"/>
</dbReference>
<evidence type="ECO:0000256" key="2">
    <source>
        <dbReference type="ARBA" id="ARBA00022573"/>
    </source>
</evidence>
<dbReference type="InterPro" id="IPR050714">
    <property type="entry name" value="Cobalamin_biosynth_MTase"/>
</dbReference>
<dbReference type="Pfam" id="PF09445">
    <property type="entry name" value="Methyltransf_15"/>
    <property type="match status" value="1"/>
</dbReference>
<keyword evidence="2" id="KW-0169">Cobalamin biosynthesis</keyword>
<protein>
    <submittedName>
        <fullName evidence="6">Precorrin-6Y C5,15-methyltransferase (Decarboxylating) subunit CbiT</fullName>
    </submittedName>
</protein>
<gene>
    <name evidence="6" type="primary">cbiT</name>
    <name evidence="6" type="ORF">KQI42_05450</name>
</gene>
<sequence length="182" mass="20297">MKWIKDKEFIRGNVPMTKFNIRVLTLAYLNISLGDRLLDIGAGTGSVSIEGALQGARVWAIEKEEEGIELIDKNCKKFNAEINLIKGVAPKDLPDLKFSKCFIGGSGGRMEEIFKYLNANLEMDGIVCGNFITIKNLNQFINLLKEYKYKDIEVELIQSSSMDDIGLMKGSNPIFIGKGVKI</sequence>
<evidence type="ECO:0000256" key="5">
    <source>
        <dbReference type="ARBA" id="ARBA00022691"/>
    </source>
</evidence>
<evidence type="ECO:0000256" key="3">
    <source>
        <dbReference type="ARBA" id="ARBA00022603"/>
    </source>
</evidence>
<keyword evidence="3" id="KW-0489">Methyltransferase</keyword>
<evidence type="ECO:0000313" key="7">
    <source>
        <dbReference type="Proteomes" id="UP000749471"/>
    </source>
</evidence>
<reference evidence="6 7" key="1">
    <citation type="submission" date="2021-06" db="EMBL/GenBank/DDBJ databases">
        <authorList>
            <person name="Sun Q."/>
            <person name="Li D."/>
        </authorList>
    </citation>
    <scope>NUCLEOTIDE SEQUENCE [LARGE SCALE GENOMIC DNA]</scope>
    <source>
        <strain evidence="6 7">MSJ-40</strain>
    </source>
</reference>
<dbReference type="NCBIfam" id="TIGR02469">
    <property type="entry name" value="CbiT"/>
    <property type="match status" value="1"/>
</dbReference>
<evidence type="ECO:0000256" key="4">
    <source>
        <dbReference type="ARBA" id="ARBA00022679"/>
    </source>
</evidence>
<keyword evidence="7" id="KW-1185">Reference proteome</keyword>
<dbReference type="InterPro" id="IPR014008">
    <property type="entry name" value="Cbl_synth_MTase_CbiT"/>
</dbReference>
<comment type="pathway">
    <text evidence="1">Cofactor biosynthesis; adenosylcobalamin biosynthesis.</text>
</comment>
<dbReference type="Proteomes" id="UP000749471">
    <property type="component" value="Unassembled WGS sequence"/>
</dbReference>
<accession>A0ABS6E3G6</accession>
<keyword evidence="5" id="KW-0949">S-adenosyl-L-methionine</keyword>
<evidence type="ECO:0000313" key="6">
    <source>
        <dbReference type="EMBL" id="MBU5437443.1"/>
    </source>
</evidence>
<dbReference type="CDD" id="cd02440">
    <property type="entry name" value="AdoMet_MTases"/>
    <property type="match status" value="1"/>
</dbReference>
<comment type="caution">
    <text evidence="6">The sequence shown here is derived from an EMBL/GenBank/DDBJ whole genome shotgun (WGS) entry which is preliminary data.</text>
</comment>
<proteinExistence type="predicted"/>